<evidence type="ECO:0000313" key="1">
    <source>
        <dbReference type="EMBL" id="SKC81559.1"/>
    </source>
</evidence>
<dbReference type="EMBL" id="FUZU01000003">
    <property type="protein sequence ID" value="SKC81559.1"/>
    <property type="molecule type" value="Genomic_DNA"/>
</dbReference>
<name>A0A1T5M119_9BACT</name>
<dbReference type="Gene3D" id="2.40.160.20">
    <property type="match status" value="1"/>
</dbReference>
<dbReference type="STRING" id="688867.SAMN05660236_3974"/>
<dbReference type="RefSeq" id="WP_079688545.1">
    <property type="nucleotide sequence ID" value="NZ_FUZU01000003.1"/>
</dbReference>
<dbReference type="OrthoDB" id="927677at2"/>
<proteinExistence type="predicted"/>
<evidence type="ECO:0008006" key="3">
    <source>
        <dbReference type="Google" id="ProtNLM"/>
    </source>
</evidence>
<reference evidence="1 2" key="1">
    <citation type="submission" date="2017-02" db="EMBL/GenBank/DDBJ databases">
        <authorList>
            <person name="Peterson S.W."/>
        </authorList>
    </citation>
    <scope>NUCLEOTIDE SEQUENCE [LARGE SCALE GENOMIC DNA]</scope>
    <source>
        <strain evidence="1 2">DSM 25262</strain>
    </source>
</reference>
<accession>A0A1T5M119</accession>
<sequence length="407" mass="46026">MRESGIVLSFVFILMIIYKPVEAQRFFVTSTGDVSRTYRLSHAYTDAQVANAPLILWLFSDARSLQALPVQDSVWKGLNRPVVMLLPSPAKESWTCHDEAKLSDNVDFIQTILGEVYDNFHIDRNRVYIINDVPSKCLADSFVSRLPMRVVSTHTIAATGISLKEIMTLANQVLEIEPVATPLYKKWENPLYNAEVRRMEVEDSIRRVRWARRVSIEFRTGGFYLLPGVRTKKDKTYMDISDAHSVLDIHMTSWMNDSMAWFVDIGWIKVPQKQEMDGVRIEAGGGMILPVTVGFRYAFHRRKTRPYILLGTGPIAVLVFGGRFGTNIDPNYIKNKIKAEARMAFQTTLGTGIDCRLGKRILTGVHIRYIHSSEFESAGAVKAIRGFTGSVSAGYIIGANRLKLRKE</sequence>
<organism evidence="1 2">
    <name type="scientific">Ohtaekwangia koreensis</name>
    <dbReference type="NCBI Taxonomy" id="688867"/>
    <lineage>
        <taxon>Bacteria</taxon>
        <taxon>Pseudomonadati</taxon>
        <taxon>Bacteroidota</taxon>
        <taxon>Cytophagia</taxon>
        <taxon>Cytophagales</taxon>
        <taxon>Fulvivirgaceae</taxon>
        <taxon>Ohtaekwangia</taxon>
    </lineage>
</organism>
<evidence type="ECO:0000313" key="2">
    <source>
        <dbReference type="Proteomes" id="UP000190961"/>
    </source>
</evidence>
<dbReference type="Proteomes" id="UP000190961">
    <property type="component" value="Unassembled WGS sequence"/>
</dbReference>
<keyword evidence="2" id="KW-1185">Reference proteome</keyword>
<dbReference type="AlphaFoldDB" id="A0A1T5M119"/>
<gene>
    <name evidence="1" type="ORF">SAMN05660236_3974</name>
</gene>
<protein>
    <recommendedName>
        <fullName evidence="3">Outer membrane protein beta-barrel domain-containing protein</fullName>
    </recommendedName>
</protein>